<dbReference type="RefSeq" id="WP_074974212.1">
    <property type="nucleotide sequence ID" value="NZ_BQHX01000086.1"/>
</dbReference>
<dbReference type="Proteomes" id="UP000461288">
    <property type="component" value="Unassembled WGS sequence"/>
</dbReference>
<dbReference type="STRING" id="319939.SAMN05216263_13617"/>
<dbReference type="Gene3D" id="3.30.70.100">
    <property type="match status" value="1"/>
</dbReference>
<organism evidence="1 2">
    <name type="scientific">Metapseudomonas otitidis</name>
    <dbReference type="NCBI Taxonomy" id="319939"/>
    <lineage>
        <taxon>Bacteria</taxon>
        <taxon>Pseudomonadati</taxon>
        <taxon>Pseudomonadota</taxon>
        <taxon>Gammaproteobacteria</taxon>
        <taxon>Pseudomonadales</taxon>
        <taxon>Pseudomonadaceae</taxon>
        <taxon>Metapseudomonas</taxon>
    </lineage>
</organism>
<dbReference type="EMBL" id="WTFN01000009">
    <property type="protein sequence ID" value="MWK55429.1"/>
    <property type="molecule type" value="Genomic_DNA"/>
</dbReference>
<evidence type="ECO:0000313" key="2">
    <source>
        <dbReference type="Proteomes" id="UP000461288"/>
    </source>
</evidence>
<accession>A0A1I0UVE2</accession>
<sequence length="99" mass="11209">MQESSVLELVLFTTKPGREARVAELREQVREALRDFDGFIGLRGLAAVEGAPVYADLVEWTSHEQALAAARAFSERDLRFQPYLREIQEVIFMGHFSPA</sequence>
<evidence type="ECO:0008006" key="3">
    <source>
        <dbReference type="Google" id="ProtNLM"/>
    </source>
</evidence>
<dbReference type="SUPFAM" id="SSF54909">
    <property type="entry name" value="Dimeric alpha+beta barrel"/>
    <property type="match status" value="1"/>
</dbReference>
<gene>
    <name evidence="1" type="ORF">GO594_05550</name>
</gene>
<reference evidence="1 2" key="1">
    <citation type="submission" date="2019-12" db="EMBL/GenBank/DDBJ databases">
        <title>Draft genome sequence of Pseudomonas otitidis recovered from a chicken carcass.</title>
        <authorList>
            <person name="Vieira T.R."/>
            <person name="Oliviera E.F.C."/>
            <person name="Silva N.M.V."/>
            <person name="Sambrano G.E."/>
            <person name="Cibulski S.P."/>
            <person name="Cardoso M.R.I."/>
        </authorList>
    </citation>
    <scope>NUCLEOTIDE SEQUENCE [LARGE SCALE GENOMIC DNA]</scope>
    <source>
        <strain evidence="1 2">25_K</strain>
    </source>
</reference>
<dbReference type="InterPro" id="IPR011008">
    <property type="entry name" value="Dimeric_a/b-barrel"/>
</dbReference>
<comment type="caution">
    <text evidence="1">The sequence shown here is derived from an EMBL/GenBank/DDBJ whole genome shotgun (WGS) entry which is preliminary data.</text>
</comment>
<evidence type="ECO:0000313" key="1">
    <source>
        <dbReference type="EMBL" id="MWK55429.1"/>
    </source>
</evidence>
<dbReference type="AlphaFoldDB" id="A0A1I0UVE2"/>
<proteinExistence type="predicted"/>
<name>A0A1I0UVE2_9GAMM</name>
<protein>
    <recommendedName>
        <fullName evidence="3">ABM domain-containing protein</fullName>
    </recommendedName>
</protein>